<keyword evidence="5 6" id="KW-0961">Cell wall biogenesis/degradation</keyword>
<dbReference type="InterPro" id="IPR032782">
    <property type="entry name" value="KhpB_N"/>
</dbReference>
<dbReference type="Pfam" id="PF01424">
    <property type="entry name" value="R3H"/>
    <property type="match status" value="1"/>
</dbReference>
<dbReference type="SMART" id="SM00393">
    <property type="entry name" value="R3H"/>
    <property type="match status" value="1"/>
</dbReference>
<dbReference type="InterPro" id="IPR015946">
    <property type="entry name" value="KH_dom-like_a/b"/>
</dbReference>
<sequence>MRQVTATGQTVEDAVRSALEQLNTSRDQVNVEVIDEGKKGFFGVFGAKKAIVKVMMVAAKEEPVETAPEQAKDPDEPQVDSLEIDDHTSSENESENKSLKMEEAIEATKEYLEQIGQQMGAPIQVSYKKKSKEIIFELEGDKIALLIGKRGQTLNALQSLAQLVINQDGRQYLTAIVDAEGYRERRKETLSGLAGRLADKAVRTKTEIALESMPSYERKIIHAALQHNKQVSTYSDGSEPHRHVVIKPE</sequence>
<dbReference type="PROSITE" id="PS51061">
    <property type="entry name" value="R3H"/>
    <property type="match status" value="1"/>
</dbReference>
<name>A0ABY8UWT0_9BACI</name>
<protein>
    <recommendedName>
        <fullName evidence="6">RNA-binding protein KhpB</fullName>
    </recommendedName>
    <alternativeName>
        <fullName evidence="6">RNA-binding protein EloR</fullName>
    </alternativeName>
</protein>
<evidence type="ECO:0000313" key="10">
    <source>
        <dbReference type="Proteomes" id="UP001236652"/>
    </source>
</evidence>
<evidence type="ECO:0000256" key="3">
    <source>
        <dbReference type="ARBA" id="ARBA00022960"/>
    </source>
</evidence>
<dbReference type="InterPro" id="IPR039247">
    <property type="entry name" value="KhpB"/>
</dbReference>
<comment type="function">
    <text evidence="6">A probable RNA chaperone. Forms a complex with KhpA which binds to cellular RNA and controls its expression. Plays a role in peptidoglycan (PG) homeostasis and cell length regulation.</text>
</comment>
<dbReference type="InterPro" id="IPR001374">
    <property type="entry name" value="R3H_dom"/>
</dbReference>
<feature type="compositionally biased region" description="Basic and acidic residues" evidence="7">
    <location>
        <begin position="84"/>
        <end position="99"/>
    </location>
</feature>
<reference evidence="9 10" key="1">
    <citation type="submission" date="2023-05" db="EMBL/GenBank/DDBJ databases">
        <title>Comparative genomics reveals the evidence of polycyclic aromatic hydrocarbons degradation in moderately halophilic genus Pontibacillus.</title>
        <authorList>
            <person name="Yang H."/>
            <person name="Qian Z."/>
        </authorList>
    </citation>
    <scope>NUCLEOTIDE SEQUENCE [LARGE SCALE GENOMIC DNA]</scope>
    <source>
        <strain evidence="10">HN14</strain>
    </source>
</reference>
<evidence type="ECO:0000256" key="4">
    <source>
        <dbReference type="ARBA" id="ARBA00023186"/>
    </source>
</evidence>
<evidence type="ECO:0000256" key="6">
    <source>
        <dbReference type="HAMAP-Rule" id="MF_00867"/>
    </source>
</evidence>
<evidence type="ECO:0000259" key="8">
    <source>
        <dbReference type="PROSITE" id="PS51061"/>
    </source>
</evidence>
<feature type="domain" description="R3H" evidence="8">
    <location>
        <begin position="184"/>
        <end position="249"/>
    </location>
</feature>
<evidence type="ECO:0000313" key="9">
    <source>
        <dbReference type="EMBL" id="WIF98136.1"/>
    </source>
</evidence>
<keyword evidence="4 6" id="KW-0143">Chaperone</keyword>
<dbReference type="Pfam" id="PF13083">
    <property type="entry name" value="KH_KhpA-B"/>
    <property type="match status" value="1"/>
</dbReference>
<dbReference type="SUPFAM" id="SSF82708">
    <property type="entry name" value="R3H domain"/>
    <property type="match status" value="1"/>
</dbReference>
<accession>A0ABY8UWT0</accession>
<dbReference type="SMART" id="SM01245">
    <property type="entry name" value="Jag_N"/>
    <property type="match status" value="1"/>
</dbReference>
<dbReference type="CDD" id="cd02414">
    <property type="entry name" value="KH-II_Jag"/>
    <property type="match status" value="1"/>
</dbReference>
<feature type="region of interest" description="Disordered" evidence="7">
    <location>
        <begin position="63"/>
        <end position="99"/>
    </location>
</feature>
<evidence type="ECO:0000256" key="1">
    <source>
        <dbReference type="ARBA" id="ARBA00022490"/>
    </source>
</evidence>
<dbReference type="CDD" id="cd02644">
    <property type="entry name" value="R3H_jag"/>
    <property type="match status" value="1"/>
</dbReference>
<evidence type="ECO:0000256" key="5">
    <source>
        <dbReference type="ARBA" id="ARBA00023316"/>
    </source>
</evidence>
<dbReference type="Gene3D" id="3.30.30.80">
    <property type="entry name" value="probable RNA-binding protein from clostridium symbiosum atcc 14940"/>
    <property type="match status" value="1"/>
</dbReference>
<comment type="similarity">
    <text evidence="6">Belongs to the KhpB RNA-binding protein family.</text>
</comment>
<gene>
    <name evidence="9" type="primary">jag</name>
    <name evidence="6" type="synonym">eloR</name>
    <name evidence="6" type="synonym">khpB</name>
    <name evidence="9" type="ORF">QNI29_20865</name>
</gene>
<dbReference type="Proteomes" id="UP001236652">
    <property type="component" value="Chromosome"/>
</dbReference>
<dbReference type="PANTHER" id="PTHR35800:SF1">
    <property type="entry name" value="RNA-BINDING PROTEIN KHPB"/>
    <property type="match status" value="1"/>
</dbReference>
<dbReference type="RefSeq" id="WP_231419417.1">
    <property type="nucleotide sequence ID" value="NZ_CP126446.1"/>
</dbReference>
<feature type="region of interest" description="Jag_N domain" evidence="6">
    <location>
        <begin position="5"/>
        <end position="55"/>
    </location>
</feature>
<dbReference type="InterPro" id="IPR036867">
    <property type="entry name" value="R3H_dom_sf"/>
</dbReference>
<dbReference type="HAMAP" id="MF_00867">
    <property type="entry name" value="KhpB"/>
    <property type="match status" value="1"/>
</dbReference>
<proteinExistence type="inferred from homology"/>
<dbReference type="InterPro" id="IPR038247">
    <property type="entry name" value="Jag_N_dom_sf"/>
</dbReference>
<organism evidence="9 10">
    <name type="scientific">Pontibacillus chungwhensis</name>
    <dbReference type="NCBI Taxonomy" id="265426"/>
    <lineage>
        <taxon>Bacteria</taxon>
        <taxon>Bacillati</taxon>
        <taxon>Bacillota</taxon>
        <taxon>Bacilli</taxon>
        <taxon>Bacillales</taxon>
        <taxon>Bacillaceae</taxon>
        <taxon>Pontibacillus</taxon>
    </lineage>
</organism>
<dbReference type="Pfam" id="PF14804">
    <property type="entry name" value="Jag_N"/>
    <property type="match status" value="1"/>
</dbReference>
<keyword evidence="10" id="KW-1185">Reference proteome</keyword>
<comment type="subcellular location">
    <subcellularLocation>
        <location evidence="6">Cytoplasm</location>
    </subcellularLocation>
</comment>
<dbReference type="Gene3D" id="3.30.1370.50">
    <property type="entry name" value="R3H-like domain"/>
    <property type="match status" value="1"/>
</dbReference>
<keyword evidence="2 6" id="KW-0694">RNA-binding</keyword>
<dbReference type="Gene3D" id="3.30.300.20">
    <property type="match status" value="1"/>
</dbReference>
<dbReference type="InterPro" id="IPR034079">
    <property type="entry name" value="R3H_KhpB"/>
</dbReference>
<evidence type="ECO:0000256" key="7">
    <source>
        <dbReference type="SAM" id="MobiDB-lite"/>
    </source>
</evidence>
<dbReference type="InterPro" id="IPR038008">
    <property type="entry name" value="Jag_KH"/>
</dbReference>
<keyword evidence="3 6" id="KW-0133">Cell shape</keyword>
<dbReference type="EMBL" id="CP126446">
    <property type="protein sequence ID" value="WIF98136.1"/>
    <property type="molecule type" value="Genomic_DNA"/>
</dbReference>
<comment type="domain">
    <text evidence="6">Has an N-terminal Jag-N domain and 2 RNA-binding domains (KH and R3H).</text>
</comment>
<comment type="subunit">
    <text evidence="6">Forms a complex with KhpA.</text>
</comment>
<keyword evidence="1 6" id="KW-0963">Cytoplasm</keyword>
<dbReference type="NCBIfam" id="NF041568">
    <property type="entry name" value="Jag_EloR"/>
    <property type="match status" value="1"/>
</dbReference>
<evidence type="ECO:0000256" key="2">
    <source>
        <dbReference type="ARBA" id="ARBA00022884"/>
    </source>
</evidence>
<dbReference type="PANTHER" id="PTHR35800">
    <property type="entry name" value="PROTEIN JAG"/>
    <property type="match status" value="1"/>
</dbReference>